<accession>A0A0U3LT79</accession>
<sequence length="114" mass="12419">MKTNDPHPTLPVSTPEERGGVLGFALICLLALVAVAALRAPAASRDVAVGVFLMVWGCMFLAAYFFSHKTFFLRGLIWFCTRMSCPSTPKMAFFYAFMTFGMGVVAVLSGLGWI</sequence>
<evidence type="ECO:0000313" key="2">
    <source>
        <dbReference type="Proteomes" id="UP000060699"/>
    </source>
</evidence>
<dbReference type="RefSeq" id="WP_058936240.1">
    <property type="nucleotide sequence ID" value="NZ_CP013729.1"/>
</dbReference>
<gene>
    <name evidence="1" type="ORF">RD2015_3795</name>
</gene>
<keyword evidence="2" id="KW-1185">Reference proteome</keyword>
<reference evidence="1 2" key="1">
    <citation type="submission" date="2015-12" db="EMBL/GenBank/DDBJ databases">
        <title>Complete genome of Roseateles depolymerans KCTC 42856.</title>
        <authorList>
            <person name="Kim K.M."/>
        </authorList>
    </citation>
    <scope>NUCLEOTIDE SEQUENCE [LARGE SCALE GENOMIC DNA]</scope>
    <source>
        <strain evidence="1 2">KCTC 42856</strain>
    </source>
</reference>
<dbReference type="OrthoDB" id="9156367at2"/>
<evidence type="ECO:0000313" key="1">
    <source>
        <dbReference type="EMBL" id="ALV08247.1"/>
    </source>
</evidence>
<organism evidence="1 2">
    <name type="scientific">Roseateles depolymerans</name>
    <dbReference type="NCBI Taxonomy" id="76731"/>
    <lineage>
        <taxon>Bacteria</taxon>
        <taxon>Pseudomonadati</taxon>
        <taxon>Pseudomonadota</taxon>
        <taxon>Betaproteobacteria</taxon>
        <taxon>Burkholderiales</taxon>
        <taxon>Sphaerotilaceae</taxon>
        <taxon>Roseateles</taxon>
    </lineage>
</organism>
<dbReference type="EMBL" id="CP013729">
    <property type="protein sequence ID" value="ALV08247.1"/>
    <property type="molecule type" value="Genomic_DNA"/>
</dbReference>
<dbReference type="AlphaFoldDB" id="A0A0U3LT79"/>
<dbReference type="KEGG" id="rdp:RD2015_3795"/>
<protein>
    <submittedName>
        <fullName evidence="1">Putative integron gene cassette protein</fullName>
    </submittedName>
</protein>
<name>A0A0U3LT79_9BURK</name>
<proteinExistence type="predicted"/>
<dbReference type="Proteomes" id="UP000060699">
    <property type="component" value="Chromosome"/>
</dbReference>